<evidence type="ECO:0008006" key="3">
    <source>
        <dbReference type="Google" id="ProtNLM"/>
    </source>
</evidence>
<dbReference type="EMBL" id="UOFN01000112">
    <property type="protein sequence ID" value="VAW79465.1"/>
    <property type="molecule type" value="Genomic_DNA"/>
</dbReference>
<dbReference type="NCBIfam" id="TIGR04287">
    <property type="entry name" value="exosort_XrtK"/>
    <property type="match status" value="1"/>
</dbReference>
<accession>A0A3B0YEY6</accession>
<dbReference type="AlphaFoldDB" id="A0A3B0YEY6"/>
<dbReference type="InterPro" id="IPR027551">
    <property type="entry name" value="Exosort_XrtK"/>
</dbReference>
<evidence type="ECO:0000256" key="1">
    <source>
        <dbReference type="SAM" id="Phobius"/>
    </source>
</evidence>
<feature type="transmembrane region" description="Helical" evidence="1">
    <location>
        <begin position="189"/>
        <end position="209"/>
    </location>
</feature>
<feature type="transmembrane region" description="Helical" evidence="1">
    <location>
        <begin position="74"/>
        <end position="93"/>
    </location>
</feature>
<feature type="transmembrane region" description="Helical" evidence="1">
    <location>
        <begin position="158"/>
        <end position="177"/>
    </location>
</feature>
<keyword evidence="1" id="KW-1133">Transmembrane helix</keyword>
<organism evidence="2">
    <name type="scientific">hydrothermal vent metagenome</name>
    <dbReference type="NCBI Taxonomy" id="652676"/>
    <lineage>
        <taxon>unclassified sequences</taxon>
        <taxon>metagenomes</taxon>
        <taxon>ecological metagenomes</taxon>
    </lineage>
</organism>
<feature type="transmembrane region" description="Helical" evidence="1">
    <location>
        <begin position="215"/>
        <end position="235"/>
    </location>
</feature>
<sequence>MPFRRETWHWPSAGWWLVVTALAVLLKHHYSIASAADLEWMFRPLSLLLEGLTGHEFHRDDNFEWVSESADVRLVKSCAGINFMLMSFVVYAWVARPDPEEDVGLWALIAAQLLLLTAAITASWATCLLANSLRIIVAMAAVSNGWELGVIGLDAAELHRVIGIVIYVPLLSLQMMLGNHTRIRDAFMAPVLLYLLLMIIVPLLTGNALQNPAMFTRHLLNILVMIAIICSVYFITRIWHPQFEGYRLDKQEANVDNTTPTT</sequence>
<keyword evidence="1" id="KW-0472">Membrane</keyword>
<keyword evidence="1" id="KW-0812">Transmembrane</keyword>
<evidence type="ECO:0000313" key="2">
    <source>
        <dbReference type="EMBL" id="VAW79465.1"/>
    </source>
</evidence>
<protein>
    <recommendedName>
        <fullName evidence="3">Exosortase K</fullName>
    </recommendedName>
</protein>
<name>A0A3B0YEY6_9ZZZZ</name>
<reference evidence="2" key="1">
    <citation type="submission" date="2018-06" db="EMBL/GenBank/DDBJ databases">
        <authorList>
            <person name="Zhirakovskaya E."/>
        </authorList>
    </citation>
    <scope>NUCLEOTIDE SEQUENCE</scope>
</reference>
<proteinExistence type="predicted"/>
<feature type="transmembrane region" description="Helical" evidence="1">
    <location>
        <begin position="105"/>
        <end position="125"/>
    </location>
</feature>
<gene>
    <name evidence="2" type="ORF">MNBD_GAMMA15-2540</name>
</gene>